<sequence>MNNNINIEPQIYKKIYRDLFNKIELLTPENISNKIEEVYKKYHYISQEQQIIINNKKDQNKQIRNILEILEEKNQNQIQTPQFNEQIEIDPNIYENVIMDPIYLIMEYSDKTLNSPYPHQNEFEIGIFVQLNQKIRIQILQNIQCINNKEISQSEELLNETKNFIKNLIYPFQNELYYDENKGLLSKNQKSRICSVKGCSIQ</sequence>
<dbReference type="EMBL" id="LDAU01000066">
    <property type="protein sequence ID" value="KRX08321.1"/>
    <property type="molecule type" value="Genomic_DNA"/>
</dbReference>
<accession>A0A0V0R1E9</accession>
<gene>
    <name evidence="2" type="ORF">PPERSA_01782</name>
</gene>
<comment type="caution">
    <text evidence="2">The sequence shown here is derived from an EMBL/GenBank/DDBJ whole genome shotgun (WGS) entry which is preliminary data.</text>
</comment>
<proteinExistence type="predicted"/>
<evidence type="ECO:0000313" key="3">
    <source>
        <dbReference type="Proteomes" id="UP000054937"/>
    </source>
</evidence>
<keyword evidence="3" id="KW-1185">Reference proteome</keyword>
<reference evidence="2 3" key="1">
    <citation type="journal article" date="2015" name="Sci. Rep.">
        <title>Genome of the facultative scuticociliatosis pathogen Pseudocohnilembus persalinus provides insight into its virulence through horizontal gene transfer.</title>
        <authorList>
            <person name="Xiong J."/>
            <person name="Wang G."/>
            <person name="Cheng J."/>
            <person name="Tian M."/>
            <person name="Pan X."/>
            <person name="Warren A."/>
            <person name="Jiang C."/>
            <person name="Yuan D."/>
            <person name="Miao W."/>
        </authorList>
    </citation>
    <scope>NUCLEOTIDE SEQUENCE [LARGE SCALE GENOMIC DNA]</scope>
    <source>
        <strain evidence="2">36N120E</strain>
    </source>
</reference>
<evidence type="ECO:0000313" key="2">
    <source>
        <dbReference type="EMBL" id="KRX08321.1"/>
    </source>
</evidence>
<dbReference type="InParanoid" id="A0A0V0R1E9"/>
<dbReference type="Proteomes" id="UP000054937">
    <property type="component" value="Unassembled WGS sequence"/>
</dbReference>
<keyword evidence="1" id="KW-0175">Coiled coil</keyword>
<organism evidence="2 3">
    <name type="scientific">Pseudocohnilembus persalinus</name>
    <name type="common">Ciliate</name>
    <dbReference type="NCBI Taxonomy" id="266149"/>
    <lineage>
        <taxon>Eukaryota</taxon>
        <taxon>Sar</taxon>
        <taxon>Alveolata</taxon>
        <taxon>Ciliophora</taxon>
        <taxon>Intramacronucleata</taxon>
        <taxon>Oligohymenophorea</taxon>
        <taxon>Scuticociliatia</taxon>
        <taxon>Philasterida</taxon>
        <taxon>Pseudocohnilembidae</taxon>
        <taxon>Pseudocohnilembus</taxon>
    </lineage>
</organism>
<dbReference type="AlphaFoldDB" id="A0A0V0R1E9"/>
<evidence type="ECO:0000256" key="1">
    <source>
        <dbReference type="SAM" id="Coils"/>
    </source>
</evidence>
<feature type="coiled-coil region" evidence="1">
    <location>
        <begin position="53"/>
        <end position="80"/>
    </location>
</feature>
<name>A0A0V0R1E9_PSEPJ</name>
<protein>
    <submittedName>
        <fullName evidence="2">Uncharacterized protein</fullName>
    </submittedName>
</protein>